<comment type="caution">
    <text evidence="3">The sequence shown here is derived from an EMBL/GenBank/DDBJ whole genome shotgun (WGS) entry which is preliminary data.</text>
</comment>
<sequence>MKKIFWGMLFVFFNFTLTFGSSKLGLIPDFVGYLLMLSGVAELRGESECFVKAKPALIVMTIISLLFYIADFLGFGDTNSVILVMIINGLIVAGNLYSTYMITYGIKEMETNRQTDLAAERLMYMWKVRAMFTILTYLVLFIPILSLICIIVSLVFAVLYLIAFNRSRKLVEQFQLES</sequence>
<feature type="transmembrane region" description="Helical" evidence="1">
    <location>
        <begin position="81"/>
        <end position="103"/>
    </location>
</feature>
<reference evidence="3 4" key="1">
    <citation type="submission" date="2018-05" db="EMBL/GenBank/DDBJ databases">
        <title>Genomic Encyclopedia of Type Strains, Phase IV (KMG-IV): sequencing the most valuable type-strain genomes for metagenomic binning, comparative biology and taxonomic classification.</title>
        <authorList>
            <person name="Goeker M."/>
        </authorList>
    </citation>
    <scope>NUCLEOTIDE SEQUENCE [LARGE SCALE GENOMIC DNA]</scope>
    <source>
        <strain evidence="3 4">JC118</strain>
    </source>
</reference>
<reference evidence="2" key="2">
    <citation type="submission" date="2022-03" db="EMBL/GenBank/DDBJ databases">
        <title>First case of bacteraemia caused by Dielma fastidiosa in a patient hospitalised with diverticulitis.</title>
        <authorList>
            <person name="Forman-Ankjaer B."/>
            <person name="Hvid-Jensen F."/>
            <person name="Kobel C.M."/>
            <person name="Greve T."/>
        </authorList>
    </citation>
    <scope>NUCLEOTIDE SEQUENCE</scope>
    <source>
        <strain evidence="2">AUH_DF_2021</strain>
    </source>
</reference>
<dbReference type="EMBL" id="QJKH01000003">
    <property type="protein sequence ID" value="PXX80575.1"/>
    <property type="molecule type" value="Genomic_DNA"/>
</dbReference>
<dbReference type="RefSeq" id="WP_022938312.1">
    <property type="nucleotide sequence ID" value="NZ_BAABZA010000008.1"/>
</dbReference>
<protein>
    <submittedName>
        <fullName evidence="3">Uncharacterized protein</fullName>
    </submittedName>
</protein>
<keyword evidence="1" id="KW-1133">Transmembrane helix</keyword>
<dbReference type="Proteomes" id="UP000247612">
    <property type="component" value="Unassembled WGS sequence"/>
</dbReference>
<gene>
    <name evidence="3" type="ORF">DES51_103170</name>
    <name evidence="2" type="ORF">MQE39_00880</name>
</gene>
<evidence type="ECO:0000313" key="3">
    <source>
        <dbReference type="EMBL" id="PXX80575.1"/>
    </source>
</evidence>
<dbReference type="EMBL" id="JALDAW010000002">
    <property type="protein sequence ID" value="MDY5166679.1"/>
    <property type="molecule type" value="Genomic_DNA"/>
</dbReference>
<feature type="transmembrane region" description="Helical" evidence="1">
    <location>
        <begin position="57"/>
        <end position="75"/>
    </location>
</feature>
<name>A0A2V2EWB1_9FIRM</name>
<keyword evidence="1" id="KW-0812">Transmembrane</keyword>
<evidence type="ECO:0000313" key="2">
    <source>
        <dbReference type="EMBL" id="MDY5166679.1"/>
    </source>
</evidence>
<evidence type="ECO:0000256" key="1">
    <source>
        <dbReference type="SAM" id="Phobius"/>
    </source>
</evidence>
<accession>A0A2V2EWB1</accession>
<dbReference type="Proteomes" id="UP001276902">
    <property type="component" value="Unassembled WGS sequence"/>
</dbReference>
<dbReference type="STRING" id="1034346.GCA_000313565_02008"/>
<evidence type="ECO:0000313" key="4">
    <source>
        <dbReference type="Proteomes" id="UP000247612"/>
    </source>
</evidence>
<feature type="transmembrane region" description="Helical" evidence="1">
    <location>
        <begin position="130"/>
        <end position="163"/>
    </location>
</feature>
<keyword evidence="4" id="KW-1185">Reference proteome</keyword>
<proteinExistence type="predicted"/>
<keyword evidence="1" id="KW-0472">Membrane</keyword>
<dbReference type="OrthoDB" id="1852540at2"/>
<organism evidence="3 4">
    <name type="scientific">Dielma fastidiosa</name>
    <dbReference type="NCBI Taxonomy" id="1034346"/>
    <lineage>
        <taxon>Bacteria</taxon>
        <taxon>Bacillati</taxon>
        <taxon>Bacillota</taxon>
        <taxon>Erysipelotrichia</taxon>
        <taxon>Erysipelotrichales</taxon>
        <taxon>Erysipelotrichaceae</taxon>
        <taxon>Dielma</taxon>
    </lineage>
</organism>
<dbReference type="AlphaFoldDB" id="A0A2V2EWB1"/>